<feature type="transmembrane region" description="Helical" evidence="1">
    <location>
        <begin position="382"/>
        <end position="402"/>
    </location>
</feature>
<dbReference type="AlphaFoldDB" id="A0A0G0UEZ8"/>
<feature type="transmembrane region" description="Helical" evidence="1">
    <location>
        <begin position="287"/>
        <end position="304"/>
    </location>
</feature>
<keyword evidence="1" id="KW-1133">Transmembrane helix</keyword>
<evidence type="ECO:0000313" key="2">
    <source>
        <dbReference type="EMBL" id="KKR85986.1"/>
    </source>
</evidence>
<organism evidence="2 3">
    <name type="scientific">Candidatus Woesebacteria bacterium GW2011_GWB1_41_10</name>
    <dbReference type="NCBI Taxonomy" id="1618577"/>
    <lineage>
        <taxon>Bacteria</taxon>
        <taxon>Candidatus Woeseibacteriota</taxon>
    </lineage>
</organism>
<feature type="transmembrane region" description="Helical" evidence="1">
    <location>
        <begin position="214"/>
        <end position="234"/>
    </location>
</feature>
<name>A0A0G0UEZ8_9BACT</name>
<feature type="transmembrane region" description="Helical" evidence="1">
    <location>
        <begin position="355"/>
        <end position="375"/>
    </location>
</feature>
<dbReference type="Proteomes" id="UP000033858">
    <property type="component" value="Unassembled WGS sequence"/>
</dbReference>
<proteinExistence type="predicted"/>
<accession>A0A0G0UEZ8</accession>
<sequence>MKKYLPILIVLIFGLLAGRTLFTPGYFNMHDDLQMMRQLEMEKCFLDGQIPCRWVPDMGYGYGFPLFNFYPPLPYLIGEIFRVVGFSFIDTAKFTFALSFVVSGITMYLLAKEFFGKAGGVVSSIFYVWAPYHSVDVYVRGAMNEAWALAFFPLIFLFSYKLIKTGKGIIPLAFAYAGLLMSHNLMVMIFTPLFGLWCLIFILRENKWKIISRLLASGVLALGLAAFFTIPAVVEQKLVRVDTLIVGYYEYIAHFASLNQLLFSRFWGYGPSIWGDNDGMPFPAGNIHWIVSIVVGVASVYFLFKLKKKKEILKSPYFIILFFILSGWFALFMAHSRSTPIWQAIKPLEFVQFPWRFLTIVTLSFSFIAGSMVLLMRPFGRLRVIVPSLLAILLVAINWNYFLPLGGKMGELTDEEKFNSAAWDLQRTAGIYDYLPKSAVENPKDGQNVLAEIIEGNAELSEMKQGTDWASFRVRVKDTPGTIRVNIFAFPNWKAFRSGQEIQTYVDTEERWGRMYIDIPRGSHDIYLKLFNTPIRTLSNIISVITWFLLLTFPIWRKKINAVQV</sequence>
<feature type="transmembrane region" description="Helical" evidence="1">
    <location>
        <begin position="146"/>
        <end position="163"/>
    </location>
</feature>
<gene>
    <name evidence="2" type="ORF">UU32_C0025G0009</name>
</gene>
<evidence type="ECO:0000313" key="3">
    <source>
        <dbReference type="Proteomes" id="UP000033858"/>
    </source>
</evidence>
<feature type="transmembrane region" description="Helical" evidence="1">
    <location>
        <begin position="246"/>
        <end position="267"/>
    </location>
</feature>
<feature type="transmembrane region" description="Helical" evidence="1">
    <location>
        <begin position="80"/>
        <end position="102"/>
    </location>
</feature>
<reference evidence="2 3" key="1">
    <citation type="journal article" date="2015" name="Nature">
        <title>rRNA introns, odd ribosomes, and small enigmatic genomes across a large radiation of phyla.</title>
        <authorList>
            <person name="Brown C.T."/>
            <person name="Hug L.A."/>
            <person name="Thomas B.C."/>
            <person name="Sharon I."/>
            <person name="Castelle C.J."/>
            <person name="Singh A."/>
            <person name="Wilkins M.J."/>
            <person name="Williams K.H."/>
            <person name="Banfield J.F."/>
        </authorList>
    </citation>
    <scope>NUCLEOTIDE SEQUENCE [LARGE SCALE GENOMIC DNA]</scope>
</reference>
<feature type="transmembrane region" description="Helical" evidence="1">
    <location>
        <begin position="537"/>
        <end position="556"/>
    </location>
</feature>
<dbReference type="EMBL" id="LCAE01000025">
    <property type="protein sequence ID" value="KKR85986.1"/>
    <property type="molecule type" value="Genomic_DNA"/>
</dbReference>
<keyword evidence="1" id="KW-0472">Membrane</keyword>
<keyword evidence="1" id="KW-0812">Transmembrane</keyword>
<protein>
    <recommendedName>
        <fullName evidence="4">Membrane protein 6-pyruvoyl-tetrahydropterin synthase-related domain-containing protein</fullName>
    </recommendedName>
</protein>
<feature type="transmembrane region" description="Helical" evidence="1">
    <location>
        <begin position="175"/>
        <end position="202"/>
    </location>
</feature>
<feature type="transmembrane region" description="Helical" evidence="1">
    <location>
        <begin position="316"/>
        <end position="335"/>
    </location>
</feature>
<feature type="transmembrane region" description="Helical" evidence="1">
    <location>
        <begin position="114"/>
        <end position="134"/>
    </location>
</feature>
<evidence type="ECO:0008006" key="4">
    <source>
        <dbReference type="Google" id="ProtNLM"/>
    </source>
</evidence>
<evidence type="ECO:0000256" key="1">
    <source>
        <dbReference type="SAM" id="Phobius"/>
    </source>
</evidence>
<comment type="caution">
    <text evidence="2">The sequence shown here is derived from an EMBL/GenBank/DDBJ whole genome shotgun (WGS) entry which is preliminary data.</text>
</comment>